<gene>
    <name evidence="2" type="ORF">P7K49_007883</name>
</gene>
<feature type="compositionally biased region" description="Low complexity" evidence="1">
    <location>
        <begin position="80"/>
        <end position="90"/>
    </location>
</feature>
<organism evidence="2 3">
    <name type="scientific">Saguinus oedipus</name>
    <name type="common">Cotton-top tamarin</name>
    <name type="synonym">Oedipomidas oedipus</name>
    <dbReference type="NCBI Taxonomy" id="9490"/>
    <lineage>
        <taxon>Eukaryota</taxon>
        <taxon>Metazoa</taxon>
        <taxon>Chordata</taxon>
        <taxon>Craniata</taxon>
        <taxon>Vertebrata</taxon>
        <taxon>Euteleostomi</taxon>
        <taxon>Mammalia</taxon>
        <taxon>Eutheria</taxon>
        <taxon>Euarchontoglires</taxon>
        <taxon>Primates</taxon>
        <taxon>Haplorrhini</taxon>
        <taxon>Platyrrhini</taxon>
        <taxon>Cebidae</taxon>
        <taxon>Callitrichinae</taxon>
        <taxon>Saguinus</taxon>
    </lineage>
</organism>
<feature type="compositionally biased region" description="Basic and acidic residues" evidence="1">
    <location>
        <begin position="38"/>
        <end position="60"/>
    </location>
</feature>
<accession>A0ABQ9VZQ1</accession>
<feature type="region of interest" description="Disordered" evidence="1">
    <location>
        <begin position="33"/>
        <end position="117"/>
    </location>
</feature>
<name>A0ABQ9VZQ1_SAGOE</name>
<evidence type="ECO:0000313" key="2">
    <source>
        <dbReference type="EMBL" id="KAK2113617.1"/>
    </source>
</evidence>
<reference evidence="2 3" key="1">
    <citation type="submission" date="2023-05" db="EMBL/GenBank/DDBJ databases">
        <title>B98-5 Cell Line De Novo Hybrid Assembly: An Optical Mapping Approach.</title>
        <authorList>
            <person name="Kananen K."/>
            <person name="Auerbach J.A."/>
            <person name="Kautto E."/>
            <person name="Blachly J.S."/>
        </authorList>
    </citation>
    <scope>NUCLEOTIDE SEQUENCE [LARGE SCALE GENOMIC DNA]</scope>
    <source>
        <strain evidence="2">B95-8</strain>
        <tissue evidence="2">Cell line</tissue>
    </source>
</reference>
<proteinExistence type="predicted"/>
<dbReference type="Proteomes" id="UP001266305">
    <property type="component" value="Unassembled WGS sequence"/>
</dbReference>
<evidence type="ECO:0000313" key="3">
    <source>
        <dbReference type="Proteomes" id="UP001266305"/>
    </source>
</evidence>
<protein>
    <submittedName>
        <fullName evidence="2">Uncharacterized protein</fullName>
    </submittedName>
</protein>
<dbReference type="EMBL" id="JASSZA010000004">
    <property type="protein sequence ID" value="KAK2113617.1"/>
    <property type="molecule type" value="Genomic_DNA"/>
</dbReference>
<comment type="caution">
    <text evidence="2">The sequence shown here is derived from an EMBL/GenBank/DDBJ whole genome shotgun (WGS) entry which is preliminary data.</text>
</comment>
<feature type="region of interest" description="Disordered" evidence="1">
    <location>
        <begin position="168"/>
        <end position="234"/>
    </location>
</feature>
<sequence length="234" mass="24743">MRVRGCVLRSQVCLRQVNDGRGSVRARLPHTVSVKCSGDGDRDVPETPGGERDYKYRDPGPRSPPLETQLGEGGRGRGLAGSSSSAAVGSKPQAQFAPGVGMKSVSLEGSRRGEESGVDKFVWDRSRAVLGSKRRRPGPRPGVQVLYATVSTTWLGAEGSRALEVQVAASDPRSAARPRGRRVNALHWAGSNQPVSRGRAGVSSTSFPPRPGEPRPSLYSSRGAGLPGESRAHA</sequence>
<evidence type="ECO:0000256" key="1">
    <source>
        <dbReference type="SAM" id="MobiDB-lite"/>
    </source>
</evidence>
<keyword evidence="3" id="KW-1185">Reference proteome</keyword>